<dbReference type="InterPro" id="IPR013786">
    <property type="entry name" value="AcylCoA_DH/ox_N"/>
</dbReference>
<dbReference type="Pfam" id="PF02770">
    <property type="entry name" value="Acyl-CoA_dh_M"/>
    <property type="match status" value="1"/>
</dbReference>
<feature type="domain" description="Acyl-CoA oxidase/dehydrogenase middle" evidence="8">
    <location>
        <begin position="122"/>
        <end position="223"/>
    </location>
</feature>
<evidence type="ECO:0000259" key="7">
    <source>
        <dbReference type="Pfam" id="PF00441"/>
    </source>
</evidence>
<dbReference type="InterPro" id="IPR009075">
    <property type="entry name" value="AcylCo_DH/oxidase_C"/>
</dbReference>
<accession>A0A2S7K9U0</accession>
<dbReference type="RefSeq" id="WP_104828598.1">
    <property type="nucleotide sequence ID" value="NZ_PJCH01000003.1"/>
</dbReference>
<evidence type="ECO:0000256" key="4">
    <source>
        <dbReference type="ARBA" id="ARBA00022827"/>
    </source>
</evidence>
<proteinExistence type="inferred from homology"/>
<protein>
    <submittedName>
        <fullName evidence="10">Acyl-CoA dehydrogenase</fullName>
    </submittedName>
</protein>
<evidence type="ECO:0000256" key="2">
    <source>
        <dbReference type="ARBA" id="ARBA00009347"/>
    </source>
</evidence>
<dbReference type="Gene3D" id="2.40.110.10">
    <property type="entry name" value="Butyryl-CoA Dehydrogenase, subunit A, domain 2"/>
    <property type="match status" value="1"/>
</dbReference>
<dbReference type="InterPro" id="IPR009100">
    <property type="entry name" value="AcylCoA_DH/oxidase_NM_dom_sf"/>
</dbReference>
<evidence type="ECO:0000313" key="10">
    <source>
        <dbReference type="EMBL" id="PQA89265.1"/>
    </source>
</evidence>
<evidence type="ECO:0000259" key="8">
    <source>
        <dbReference type="Pfam" id="PF02770"/>
    </source>
</evidence>
<dbReference type="Gene3D" id="1.20.140.10">
    <property type="entry name" value="Butyryl-CoA Dehydrogenase, subunit A, domain 3"/>
    <property type="match status" value="1"/>
</dbReference>
<evidence type="ECO:0000256" key="1">
    <source>
        <dbReference type="ARBA" id="ARBA00001974"/>
    </source>
</evidence>
<comment type="similarity">
    <text evidence="2 6">Belongs to the acyl-CoA dehydrogenase family.</text>
</comment>
<evidence type="ECO:0000256" key="6">
    <source>
        <dbReference type="RuleBase" id="RU362125"/>
    </source>
</evidence>
<keyword evidence="4 6" id="KW-0274">FAD</keyword>
<dbReference type="GO" id="GO:0050660">
    <property type="term" value="F:flavin adenine dinucleotide binding"/>
    <property type="evidence" value="ECO:0007669"/>
    <property type="project" value="InterPro"/>
</dbReference>
<dbReference type="InterPro" id="IPR006089">
    <property type="entry name" value="Acyl-CoA_DH_CS"/>
</dbReference>
<evidence type="ECO:0000256" key="5">
    <source>
        <dbReference type="ARBA" id="ARBA00023002"/>
    </source>
</evidence>
<name>A0A2S7K9U0_9PROT</name>
<dbReference type="SUPFAM" id="SSF47203">
    <property type="entry name" value="Acyl-CoA dehydrogenase C-terminal domain-like"/>
    <property type="match status" value="1"/>
</dbReference>
<dbReference type="PANTHER" id="PTHR48083">
    <property type="entry name" value="MEDIUM-CHAIN SPECIFIC ACYL-COA DEHYDROGENASE, MITOCHONDRIAL-RELATED"/>
    <property type="match status" value="1"/>
</dbReference>
<keyword evidence="11" id="KW-1185">Reference proteome</keyword>
<keyword evidence="5 6" id="KW-0560">Oxidoreductase</keyword>
<dbReference type="Gene3D" id="1.10.540.10">
    <property type="entry name" value="Acyl-CoA dehydrogenase/oxidase, N-terminal domain"/>
    <property type="match status" value="1"/>
</dbReference>
<dbReference type="InterPro" id="IPR050741">
    <property type="entry name" value="Acyl-CoA_dehydrogenase"/>
</dbReference>
<dbReference type="PROSITE" id="PS00072">
    <property type="entry name" value="ACYL_COA_DH_1"/>
    <property type="match status" value="1"/>
</dbReference>
<evidence type="ECO:0000313" key="11">
    <source>
        <dbReference type="Proteomes" id="UP000239504"/>
    </source>
</evidence>
<reference evidence="10 11" key="1">
    <citation type="submission" date="2017-12" db="EMBL/GenBank/DDBJ databases">
        <authorList>
            <person name="Hurst M.R.H."/>
        </authorList>
    </citation>
    <scope>NUCLEOTIDE SEQUENCE [LARGE SCALE GENOMIC DNA]</scope>
    <source>
        <strain evidence="10 11">SY-3-19</strain>
    </source>
</reference>
<evidence type="ECO:0000259" key="9">
    <source>
        <dbReference type="Pfam" id="PF02771"/>
    </source>
</evidence>
<feature type="domain" description="Acyl-CoA dehydrogenase/oxidase N-terminal" evidence="9">
    <location>
        <begin position="4"/>
        <end position="118"/>
    </location>
</feature>
<dbReference type="FunFam" id="2.40.110.10:FF:000002">
    <property type="entry name" value="Acyl-CoA dehydrogenase fadE12"/>
    <property type="match status" value="1"/>
</dbReference>
<dbReference type="Pfam" id="PF02771">
    <property type="entry name" value="Acyl-CoA_dh_N"/>
    <property type="match status" value="1"/>
</dbReference>
<dbReference type="GO" id="GO:0005737">
    <property type="term" value="C:cytoplasm"/>
    <property type="evidence" value="ECO:0007669"/>
    <property type="project" value="TreeGrafter"/>
</dbReference>
<dbReference type="GO" id="GO:0033539">
    <property type="term" value="P:fatty acid beta-oxidation using acyl-CoA dehydrogenase"/>
    <property type="evidence" value="ECO:0007669"/>
    <property type="project" value="TreeGrafter"/>
</dbReference>
<keyword evidence="3 6" id="KW-0285">Flavoprotein</keyword>
<feature type="domain" description="Acyl-CoA dehydrogenase/oxidase C-terminal" evidence="7">
    <location>
        <begin position="235"/>
        <end position="381"/>
    </location>
</feature>
<gene>
    <name evidence="10" type="ORF">CW354_03145</name>
</gene>
<dbReference type="AlphaFoldDB" id="A0A2S7K9U0"/>
<evidence type="ECO:0000256" key="3">
    <source>
        <dbReference type="ARBA" id="ARBA00022630"/>
    </source>
</evidence>
<dbReference type="Pfam" id="PF00441">
    <property type="entry name" value="Acyl-CoA_dh_1"/>
    <property type="match status" value="1"/>
</dbReference>
<dbReference type="Proteomes" id="UP000239504">
    <property type="component" value="Unassembled WGS sequence"/>
</dbReference>
<comment type="caution">
    <text evidence="10">The sequence shown here is derived from an EMBL/GenBank/DDBJ whole genome shotgun (WGS) entry which is preliminary data.</text>
</comment>
<dbReference type="InterPro" id="IPR046373">
    <property type="entry name" value="Acyl-CoA_Oxase/DH_mid-dom_sf"/>
</dbReference>
<sequence length="393" mass="43054">MKLTTEHDQIRKTLKSFIEAEINPHVDEWEEAGIFPAHEVFKGLGNLGLLGVTKPEAYGGMGLDWSYGAVVAETLGHIKCGAVPMAIGVQTDMATPALARFGTDDAKEDFLRPSISGDYVACLGVSEVGAGSDVASIKTTAKKDGDDYVINGGKMWTTSGTQADWMCLLANTGEGPVHQNKTLICLPLKDDSGKHRDGVIVARKLKKLGMRSSDTAEFYFEDVRVPQRYRIGEEGAGFMYQMMQFQEERLWCALSTLISLDETIDDTVDYARQRKAFGKSILDNQVVHFRLAELKTEVQMLRSLTWDAVEKMMAGEDAVMLASMAKLKAGRVAREVNDACLQYWGGMGFMEETPVSRAYRDGRLGSIGGGADEVMLSIICKYMGTLPGKSNKA</sequence>
<dbReference type="InterPro" id="IPR036250">
    <property type="entry name" value="AcylCo_DH-like_C"/>
</dbReference>
<comment type="cofactor">
    <cofactor evidence="1 6">
        <name>FAD</name>
        <dbReference type="ChEBI" id="CHEBI:57692"/>
    </cofactor>
</comment>
<dbReference type="PANTHER" id="PTHR48083:SF6">
    <property type="entry name" value="ACYL-COA DEHYDROGENASE 6"/>
    <property type="match status" value="1"/>
</dbReference>
<dbReference type="FunFam" id="1.20.140.10:FF:000001">
    <property type="entry name" value="Acyl-CoA dehydrogenase"/>
    <property type="match status" value="1"/>
</dbReference>
<dbReference type="EMBL" id="PJCH01000003">
    <property type="protein sequence ID" value="PQA89265.1"/>
    <property type="molecule type" value="Genomic_DNA"/>
</dbReference>
<dbReference type="PROSITE" id="PS00073">
    <property type="entry name" value="ACYL_COA_DH_2"/>
    <property type="match status" value="1"/>
</dbReference>
<dbReference type="InterPro" id="IPR006091">
    <property type="entry name" value="Acyl-CoA_Oxase/DH_mid-dom"/>
</dbReference>
<dbReference type="InterPro" id="IPR037069">
    <property type="entry name" value="AcylCoA_DH/ox_N_sf"/>
</dbReference>
<dbReference type="GO" id="GO:0003995">
    <property type="term" value="F:acyl-CoA dehydrogenase activity"/>
    <property type="evidence" value="ECO:0007669"/>
    <property type="project" value="InterPro"/>
</dbReference>
<dbReference type="OrthoDB" id="9775090at2"/>
<dbReference type="SUPFAM" id="SSF56645">
    <property type="entry name" value="Acyl-CoA dehydrogenase NM domain-like"/>
    <property type="match status" value="1"/>
</dbReference>
<organism evidence="10 11">
    <name type="scientific">Hyphococcus luteus</name>
    <dbReference type="NCBI Taxonomy" id="2058213"/>
    <lineage>
        <taxon>Bacteria</taxon>
        <taxon>Pseudomonadati</taxon>
        <taxon>Pseudomonadota</taxon>
        <taxon>Alphaproteobacteria</taxon>
        <taxon>Parvularculales</taxon>
        <taxon>Parvularculaceae</taxon>
        <taxon>Hyphococcus</taxon>
    </lineage>
</organism>